<organism evidence="1 2">
    <name type="scientific">Dipteronia sinensis</name>
    <dbReference type="NCBI Taxonomy" id="43782"/>
    <lineage>
        <taxon>Eukaryota</taxon>
        <taxon>Viridiplantae</taxon>
        <taxon>Streptophyta</taxon>
        <taxon>Embryophyta</taxon>
        <taxon>Tracheophyta</taxon>
        <taxon>Spermatophyta</taxon>
        <taxon>Magnoliopsida</taxon>
        <taxon>eudicotyledons</taxon>
        <taxon>Gunneridae</taxon>
        <taxon>Pentapetalae</taxon>
        <taxon>rosids</taxon>
        <taxon>malvids</taxon>
        <taxon>Sapindales</taxon>
        <taxon>Sapindaceae</taxon>
        <taxon>Hippocastanoideae</taxon>
        <taxon>Acereae</taxon>
        <taxon>Dipteronia</taxon>
    </lineage>
</organism>
<protein>
    <submittedName>
        <fullName evidence="1">Uncharacterized protein</fullName>
    </submittedName>
</protein>
<gene>
    <name evidence="1" type="ORF">Dsin_030053</name>
</gene>
<keyword evidence="2" id="KW-1185">Reference proteome</keyword>
<accession>A0AAD9ZIP9</accession>
<dbReference type="AlphaFoldDB" id="A0AAD9ZIP9"/>
<comment type="caution">
    <text evidence="1">The sequence shown here is derived from an EMBL/GenBank/DDBJ whole genome shotgun (WGS) entry which is preliminary data.</text>
</comment>
<proteinExistence type="predicted"/>
<evidence type="ECO:0000313" key="1">
    <source>
        <dbReference type="EMBL" id="KAK3182767.1"/>
    </source>
</evidence>
<sequence>MLGHASRVNNVTARILNWKCTGIPSYIELCDNIFLKYRNLTIFKFLVPSDEKVRKPYWVGIDQSHFPINPMIVSPAECDCGVDDDDYEDDVQEDIDNVEEDAEKKMMMVRMIYNIQMLVMI</sequence>
<dbReference type="EMBL" id="JANJYJ010000010">
    <property type="protein sequence ID" value="KAK3182767.1"/>
    <property type="molecule type" value="Genomic_DNA"/>
</dbReference>
<evidence type="ECO:0000313" key="2">
    <source>
        <dbReference type="Proteomes" id="UP001281410"/>
    </source>
</evidence>
<dbReference type="Proteomes" id="UP001281410">
    <property type="component" value="Unassembled WGS sequence"/>
</dbReference>
<name>A0AAD9ZIP9_9ROSI</name>
<reference evidence="1" key="1">
    <citation type="journal article" date="2023" name="Plant J.">
        <title>Genome sequences and population genomics provide insights into the demographic history, inbreeding, and mutation load of two 'living fossil' tree species of Dipteronia.</title>
        <authorList>
            <person name="Feng Y."/>
            <person name="Comes H.P."/>
            <person name="Chen J."/>
            <person name="Zhu S."/>
            <person name="Lu R."/>
            <person name="Zhang X."/>
            <person name="Li P."/>
            <person name="Qiu J."/>
            <person name="Olsen K.M."/>
            <person name="Qiu Y."/>
        </authorList>
    </citation>
    <scope>NUCLEOTIDE SEQUENCE</scope>
    <source>
        <strain evidence="1">NBL</strain>
    </source>
</reference>